<dbReference type="Gene3D" id="3.30.70.270">
    <property type="match status" value="1"/>
</dbReference>
<organism evidence="2 3">
    <name type="scientific">Acidaminococcus fermentans</name>
    <dbReference type="NCBI Taxonomy" id="905"/>
    <lineage>
        <taxon>Bacteria</taxon>
        <taxon>Bacillati</taxon>
        <taxon>Bacillota</taxon>
        <taxon>Negativicutes</taxon>
        <taxon>Acidaminococcales</taxon>
        <taxon>Acidaminococcaceae</taxon>
        <taxon>Acidaminococcus</taxon>
    </lineage>
</organism>
<dbReference type="SMART" id="SM00267">
    <property type="entry name" value="GGDEF"/>
    <property type="match status" value="1"/>
</dbReference>
<dbReference type="PANTHER" id="PTHR45138">
    <property type="entry name" value="REGULATORY COMPONENTS OF SENSORY TRANSDUCTION SYSTEM"/>
    <property type="match status" value="1"/>
</dbReference>
<dbReference type="GO" id="GO:0043709">
    <property type="term" value="P:cell adhesion involved in single-species biofilm formation"/>
    <property type="evidence" value="ECO:0007669"/>
    <property type="project" value="TreeGrafter"/>
</dbReference>
<reference evidence="2 3" key="1">
    <citation type="submission" date="2019-08" db="EMBL/GenBank/DDBJ databases">
        <title>In-depth cultivation of the pig gut microbiome towards novel bacterial diversity and tailored functional studies.</title>
        <authorList>
            <person name="Wylensek D."/>
            <person name="Hitch T.C.A."/>
            <person name="Clavel T."/>
        </authorList>
    </citation>
    <scope>NUCLEOTIDE SEQUENCE [LARGE SCALE GENOMIC DNA]</scope>
    <source>
        <strain evidence="2 3">WCA-389-WT-5B</strain>
    </source>
</reference>
<protein>
    <submittedName>
        <fullName evidence="2">Diguanylate cyclase</fullName>
    </submittedName>
</protein>
<evidence type="ECO:0000259" key="1">
    <source>
        <dbReference type="PROSITE" id="PS50887"/>
    </source>
</evidence>
<dbReference type="InterPro" id="IPR035965">
    <property type="entry name" value="PAS-like_dom_sf"/>
</dbReference>
<dbReference type="PROSITE" id="PS50887">
    <property type="entry name" value="GGDEF"/>
    <property type="match status" value="1"/>
</dbReference>
<dbReference type="EMBL" id="VULN01000001">
    <property type="protein sequence ID" value="MSS81161.1"/>
    <property type="molecule type" value="Genomic_DNA"/>
</dbReference>
<dbReference type="Proteomes" id="UP000441455">
    <property type="component" value="Unassembled WGS sequence"/>
</dbReference>
<dbReference type="RefSeq" id="WP_154487352.1">
    <property type="nucleotide sequence ID" value="NZ_VULN01000001.1"/>
</dbReference>
<dbReference type="GO" id="GO:0005886">
    <property type="term" value="C:plasma membrane"/>
    <property type="evidence" value="ECO:0007669"/>
    <property type="project" value="TreeGrafter"/>
</dbReference>
<dbReference type="InterPro" id="IPR029016">
    <property type="entry name" value="GAF-like_dom_sf"/>
</dbReference>
<evidence type="ECO:0000313" key="2">
    <source>
        <dbReference type="EMBL" id="MSS81161.1"/>
    </source>
</evidence>
<dbReference type="SUPFAM" id="SSF55073">
    <property type="entry name" value="Nucleotide cyclase"/>
    <property type="match status" value="1"/>
</dbReference>
<dbReference type="CDD" id="cd01949">
    <property type="entry name" value="GGDEF"/>
    <property type="match status" value="1"/>
</dbReference>
<feature type="domain" description="GGDEF" evidence="1">
    <location>
        <begin position="331"/>
        <end position="451"/>
    </location>
</feature>
<dbReference type="Gene3D" id="3.30.450.20">
    <property type="entry name" value="PAS domain"/>
    <property type="match status" value="1"/>
</dbReference>
<dbReference type="InterPro" id="IPR050469">
    <property type="entry name" value="Diguanylate_Cyclase"/>
</dbReference>
<sequence>MDEDRMGLDLFRDVPAAYAVFQVIPNEGGSGAMDARYVYVNQLYCTIAGRAPKDLLGHRFFEVYPQGNPLWMDCCHRAVMEQTEIRSRLYEESIGHWLDFAVKPLENHPGWVAFVFMIADREREESHAMRRGMMTDDVILRIFRILNGEEGYEASMDHALEALGEMIHPDRLYVLETDGKTVSNTFEWCAPGIEPEIQTLQNKDYQLYMGGWSQFLESSTCVLIEDIELLREDDPVDYENLKRQNIQRLIAAPFYLQGQIVGFLGADNYEVNDLINTREVLETISYFLSFKIRNHKLVKQLEHMSRYDALTGVHNRNALRETLHSLARQDRPLGVIYADVNGLKATNDQQGHQAGDELIRRAVGVLVRNFSREQVFREGGDEFLVLARNLGKREFSRRVEQIRRELAEDPEPILAVGALWLEDSARIRQAIRQADREMYQDKAAYYALHERRHKGLEERKG</sequence>
<name>A0A6N7VVP4_ACIFE</name>
<dbReference type="InterPro" id="IPR029787">
    <property type="entry name" value="Nucleotide_cyclase"/>
</dbReference>
<gene>
    <name evidence="2" type="ORF">FX155_00780</name>
</gene>
<accession>A0A6N7VVP4</accession>
<dbReference type="InterPro" id="IPR013656">
    <property type="entry name" value="PAS_4"/>
</dbReference>
<dbReference type="Gene3D" id="3.30.450.40">
    <property type="match status" value="1"/>
</dbReference>
<dbReference type="Pfam" id="PF08448">
    <property type="entry name" value="PAS_4"/>
    <property type="match status" value="1"/>
</dbReference>
<evidence type="ECO:0000313" key="3">
    <source>
        <dbReference type="Proteomes" id="UP000441455"/>
    </source>
</evidence>
<dbReference type="OrthoDB" id="9805474at2"/>
<dbReference type="SUPFAM" id="SSF55785">
    <property type="entry name" value="PYP-like sensor domain (PAS domain)"/>
    <property type="match status" value="1"/>
</dbReference>
<dbReference type="SUPFAM" id="SSF55781">
    <property type="entry name" value="GAF domain-like"/>
    <property type="match status" value="1"/>
</dbReference>
<dbReference type="InterPro" id="IPR043128">
    <property type="entry name" value="Rev_trsase/Diguanyl_cyclase"/>
</dbReference>
<dbReference type="AlphaFoldDB" id="A0A6N7VVP4"/>
<comment type="caution">
    <text evidence="2">The sequence shown here is derived from an EMBL/GenBank/DDBJ whole genome shotgun (WGS) entry which is preliminary data.</text>
</comment>
<dbReference type="GO" id="GO:1902201">
    <property type="term" value="P:negative regulation of bacterial-type flagellum-dependent cell motility"/>
    <property type="evidence" value="ECO:0007669"/>
    <property type="project" value="TreeGrafter"/>
</dbReference>
<dbReference type="NCBIfam" id="TIGR00254">
    <property type="entry name" value="GGDEF"/>
    <property type="match status" value="1"/>
</dbReference>
<dbReference type="Pfam" id="PF00990">
    <property type="entry name" value="GGDEF"/>
    <property type="match status" value="1"/>
</dbReference>
<dbReference type="PANTHER" id="PTHR45138:SF6">
    <property type="entry name" value="DIGUANYLATE CYCLASE DGCN"/>
    <property type="match status" value="1"/>
</dbReference>
<proteinExistence type="predicted"/>
<dbReference type="InterPro" id="IPR000160">
    <property type="entry name" value="GGDEF_dom"/>
</dbReference>
<dbReference type="GO" id="GO:0052621">
    <property type="term" value="F:diguanylate cyclase activity"/>
    <property type="evidence" value="ECO:0007669"/>
    <property type="project" value="TreeGrafter"/>
</dbReference>